<keyword evidence="2" id="KW-0540">Nuclease</keyword>
<dbReference type="InterPro" id="IPR000883">
    <property type="entry name" value="Cyt_C_Oxase_1"/>
</dbReference>
<dbReference type="InterPro" id="IPR023616">
    <property type="entry name" value="Cyt_c_oxase-like_su1_dom"/>
</dbReference>
<protein>
    <recommendedName>
        <fullName evidence="5">Cytochrome c oxidase subunit 1</fullName>
        <ecNumber evidence="5">7.1.1.9</ecNumber>
    </recommendedName>
</protein>
<dbReference type="SMART" id="SM00465">
    <property type="entry name" value="GIYc"/>
    <property type="match status" value="1"/>
</dbReference>
<dbReference type="UniPathway" id="UPA00705"/>
<dbReference type="SUPFAM" id="SSF81442">
    <property type="entry name" value="Cytochrome c oxidase subunit I-like"/>
    <property type="match status" value="1"/>
</dbReference>
<keyword evidence="5" id="KW-0186">Copper</keyword>
<evidence type="ECO:0000256" key="6">
    <source>
        <dbReference type="SAM" id="Phobius"/>
    </source>
</evidence>
<dbReference type="GO" id="GO:0004519">
    <property type="term" value="F:endonuclease activity"/>
    <property type="evidence" value="ECO:0007669"/>
    <property type="project" value="UniProtKB-KW"/>
</dbReference>
<proteinExistence type="inferred from homology"/>
<dbReference type="GO" id="GO:0016787">
    <property type="term" value="F:hydrolase activity"/>
    <property type="evidence" value="ECO:0007669"/>
    <property type="project" value="UniProtKB-KW"/>
</dbReference>
<dbReference type="SUPFAM" id="SSF64496">
    <property type="entry name" value="DNA-binding domain of intron-encoded endonucleases"/>
    <property type="match status" value="2"/>
</dbReference>
<dbReference type="OrthoDB" id="5381460at2759"/>
<dbReference type="PROSITE" id="PS50855">
    <property type="entry name" value="COX1"/>
    <property type="match status" value="1"/>
</dbReference>
<comment type="caution">
    <text evidence="9">The sequence shown here is derived from an EMBL/GenBank/DDBJ whole genome shotgun (WGS) entry which is preliminary data.</text>
</comment>
<dbReference type="Gene3D" id="3.40.1440.10">
    <property type="entry name" value="GIY-YIG endonuclease"/>
    <property type="match status" value="1"/>
</dbReference>
<dbReference type="GO" id="GO:0003677">
    <property type="term" value="F:DNA binding"/>
    <property type="evidence" value="ECO:0007669"/>
    <property type="project" value="InterPro"/>
</dbReference>
<dbReference type="EC" id="7.1.1.9" evidence="5"/>
<dbReference type="InterPro" id="IPR036927">
    <property type="entry name" value="Cyt_c_oxase-like_su1_sf"/>
</dbReference>
<feature type="transmembrane region" description="Helical" evidence="6">
    <location>
        <begin position="27"/>
        <end position="50"/>
    </location>
</feature>
<keyword evidence="5" id="KW-0408">Iron</keyword>
<name>A0A8H7VLN1_9FUNG</name>
<keyword evidence="5" id="KW-0479">Metal-binding</keyword>
<evidence type="ECO:0000256" key="5">
    <source>
        <dbReference type="RuleBase" id="RU000369"/>
    </source>
</evidence>
<comment type="function">
    <text evidence="5">Component of the cytochrome c oxidase, the last enzyme in the mitochondrial electron transport chain which drives oxidative phosphorylation. The respiratory chain contains 3 multisubunit complexes succinate dehydrogenase (complex II, CII), ubiquinol-cytochrome c oxidoreductase (cytochrome b-c1 complex, complex III, CIII) and cytochrome c oxidase (complex IV, CIV), that cooperate to transfer electrons derived from NADH and succinate to molecular oxygen, creating an electrochemical gradient over the inner membrane that drives transmembrane transport and the ATP synthase. Cytochrome c oxidase is the component of the respiratory chain that catalyzes the reduction of oxygen to water. Electrons originating from reduced cytochrome c in the intermembrane space (IMS) are transferred via the dinuclear copper A center (CU(A)) of subunit 2 and heme A of subunit 1 to the active site in subunit 1, a binuclear center (BNC) formed by heme A3 and copper B (CU(B)). The BNC reduces molecular oxygen to 2 water molecules using 4 electrons from cytochrome c in the IMS and 4 protons from the mitochondrial matrix.</text>
</comment>
<comment type="subcellular location">
    <subcellularLocation>
        <location evidence="5">Mitochondrion inner membrane</location>
        <topology evidence="5">Multi-pass membrane protein</topology>
    </subcellularLocation>
</comment>
<evidence type="ECO:0000259" key="7">
    <source>
        <dbReference type="PROSITE" id="PS50164"/>
    </source>
</evidence>
<dbReference type="InterPro" id="IPR003647">
    <property type="entry name" value="Intron_nuc_1_rpt"/>
</dbReference>
<dbReference type="GO" id="GO:0005743">
    <property type="term" value="C:mitochondrial inner membrane"/>
    <property type="evidence" value="ECO:0007669"/>
    <property type="project" value="UniProtKB-SubCell"/>
</dbReference>
<dbReference type="CDD" id="cd10445">
    <property type="entry name" value="GIY-YIG_bI1_like"/>
    <property type="match status" value="1"/>
</dbReference>
<feature type="transmembrane region" description="Helical" evidence="6">
    <location>
        <begin position="62"/>
        <end position="81"/>
    </location>
</feature>
<feature type="transmembrane region" description="Helical" evidence="6">
    <location>
        <begin position="101"/>
        <end position="125"/>
    </location>
</feature>
<dbReference type="SUPFAM" id="SSF82771">
    <property type="entry name" value="GIY-YIG endonuclease"/>
    <property type="match status" value="1"/>
</dbReference>
<dbReference type="SMART" id="SM00497">
    <property type="entry name" value="IENR1"/>
    <property type="match status" value="2"/>
</dbReference>
<evidence type="ECO:0000259" key="8">
    <source>
        <dbReference type="PROSITE" id="PS50855"/>
    </source>
</evidence>
<dbReference type="AlphaFoldDB" id="A0A8H7VLN1"/>
<comment type="similarity">
    <text evidence="5">Belongs to the heme-copper respiratory oxidase family.</text>
</comment>
<dbReference type="Pfam" id="PF00115">
    <property type="entry name" value="COX1"/>
    <property type="match status" value="1"/>
</dbReference>
<keyword evidence="5" id="KW-0249">Electron transport</keyword>
<dbReference type="InterPro" id="IPR003611">
    <property type="entry name" value="NUMOD3"/>
</dbReference>
<dbReference type="NCBIfam" id="TIGR01453">
    <property type="entry name" value="grpIintron_endo"/>
    <property type="match status" value="1"/>
</dbReference>
<gene>
    <name evidence="9" type="ORF">INT45_008349</name>
</gene>
<keyword evidence="10" id="KW-1185">Reference proteome</keyword>
<keyword evidence="5" id="KW-0496">Mitochondrion</keyword>
<accession>A0A8H7VLN1</accession>
<evidence type="ECO:0000313" key="9">
    <source>
        <dbReference type="EMBL" id="KAG2219174.1"/>
    </source>
</evidence>
<dbReference type="PROSITE" id="PS50164">
    <property type="entry name" value="GIY_YIG"/>
    <property type="match status" value="1"/>
</dbReference>
<dbReference type="InterPro" id="IPR006350">
    <property type="entry name" value="Intron_endoG1"/>
</dbReference>
<keyword evidence="5" id="KW-0999">Mitochondrion inner membrane</keyword>
<dbReference type="PANTHER" id="PTHR10422:SF18">
    <property type="entry name" value="CYTOCHROME C OXIDASE SUBUNIT 1"/>
    <property type="match status" value="1"/>
</dbReference>
<keyword evidence="5" id="KW-0679">Respiratory chain</keyword>
<feature type="domain" description="Cytochrome oxidase subunit I profile" evidence="8">
    <location>
        <begin position="1"/>
        <end position="78"/>
    </location>
</feature>
<feature type="domain" description="GIY-YIG" evidence="7">
    <location>
        <begin position="147"/>
        <end position="235"/>
    </location>
</feature>
<dbReference type="EMBL" id="JAEPRB010000191">
    <property type="protein sequence ID" value="KAG2219174.1"/>
    <property type="molecule type" value="Genomic_DNA"/>
</dbReference>
<dbReference type="Pfam" id="PF07460">
    <property type="entry name" value="NUMOD3"/>
    <property type="match status" value="1"/>
</dbReference>
<dbReference type="SMART" id="SM00496">
    <property type="entry name" value="IENR2"/>
    <property type="match status" value="3"/>
</dbReference>
<keyword evidence="5" id="KW-0813">Transport</keyword>
<evidence type="ECO:0000256" key="1">
    <source>
        <dbReference type="ARBA" id="ARBA00010045"/>
    </source>
</evidence>
<evidence type="ECO:0000256" key="3">
    <source>
        <dbReference type="ARBA" id="ARBA00022759"/>
    </source>
</evidence>
<sequence length="444" mass="50821">MLSIGVLGFIVWSHHMYTVGLDVDTRAYFTAATMIIAVPTGIKIFSWLATLYGGSIRFTTPMLFSLGFLALFTLGGLTQSAGTQPLWLGSSETIRDSFDQLYFGALTIIICISYISMVKLLIFIIKPIKVYIDFQTKRYDIISENIFKAGVYILYNNCNDSYYVGSSNNIARRMSSYFSFAYLNHPKNKNMIICKALLKYDYKPFSLMVVEYCSVSELQAREQYWIDTLNPNYNVLKHAFNSQGYNHTAESLKLMSQSAILRVHAESTKESISQSMMGVKNPFYGKTHTAETLAKIVLSKSSGLVYLYNEYKELTCIFSSITLFSKLIQSNNQSIKKFIETQDLFRGNWYITNYLINDSDIPIIQKSDTEEYKNLIQTVIECKHIRKAVYVFNPDLILLAKYNGVIETKKALNISHDTIKNYCKTGKVYDNQFIFSYHNLDLID</sequence>
<evidence type="ECO:0000256" key="2">
    <source>
        <dbReference type="ARBA" id="ARBA00022722"/>
    </source>
</evidence>
<reference evidence="9 10" key="1">
    <citation type="submission" date="2020-12" db="EMBL/GenBank/DDBJ databases">
        <title>Metabolic potential, ecology and presence of endohyphal bacteria is reflected in genomic diversity of Mucoromycotina.</title>
        <authorList>
            <person name="Muszewska A."/>
            <person name="Okrasinska A."/>
            <person name="Steczkiewicz K."/>
            <person name="Drgas O."/>
            <person name="Orlowska M."/>
            <person name="Perlinska-Lenart U."/>
            <person name="Aleksandrzak-Piekarczyk T."/>
            <person name="Szatraj K."/>
            <person name="Zielenkiewicz U."/>
            <person name="Pilsyk S."/>
            <person name="Malc E."/>
            <person name="Mieczkowski P."/>
            <person name="Kruszewska J.S."/>
            <person name="Biernat P."/>
            <person name="Pawlowska J."/>
        </authorList>
    </citation>
    <scope>NUCLEOTIDE SEQUENCE [LARGE SCALE GENOMIC DNA]</scope>
    <source>
        <strain evidence="9 10">CBS 142.35</strain>
    </source>
</reference>
<dbReference type="Pfam" id="PF01541">
    <property type="entry name" value="GIY-YIG"/>
    <property type="match status" value="1"/>
</dbReference>
<dbReference type="GO" id="GO:0046872">
    <property type="term" value="F:metal ion binding"/>
    <property type="evidence" value="ECO:0007669"/>
    <property type="project" value="UniProtKB-KW"/>
</dbReference>
<dbReference type="InterPro" id="IPR000305">
    <property type="entry name" value="GIY-YIG_endonuc"/>
</dbReference>
<dbReference type="PRINTS" id="PR01165">
    <property type="entry name" value="CYCOXIDASEI"/>
</dbReference>
<dbReference type="GO" id="GO:0020037">
    <property type="term" value="F:heme binding"/>
    <property type="evidence" value="ECO:0007669"/>
    <property type="project" value="InterPro"/>
</dbReference>
<dbReference type="GO" id="GO:0015990">
    <property type="term" value="P:electron transport coupled proton transport"/>
    <property type="evidence" value="ECO:0007669"/>
    <property type="project" value="TreeGrafter"/>
</dbReference>
<organism evidence="9 10">
    <name type="scientific">Circinella minor</name>
    <dbReference type="NCBI Taxonomy" id="1195481"/>
    <lineage>
        <taxon>Eukaryota</taxon>
        <taxon>Fungi</taxon>
        <taxon>Fungi incertae sedis</taxon>
        <taxon>Mucoromycota</taxon>
        <taxon>Mucoromycotina</taxon>
        <taxon>Mucoromycetes</taxon>
        <taxon>Mucorales</taxon>
        <taxon>Lichtheimiaceae</taxon>
        <taxon>Circinella</taxon>
    </lineage>
</organism>
<evidence type="ECO:0000256" key="4">
    <source>
        <dbReference type="ARBA" id="ARBA00022801"/>
    </source>
</evidence>
<keyword evidence="6" id="KW-1133">Transmembrane helix</keyword>
<keyword evidence="4" id="KW-0378">Hydrolase</keyword>
<comment type="catalytic activity">
    <reaction evidence="5">
        <text>4 Fe(II)-[cytochrome c] + O2 + 8 H(+)(in) = 4 Fe(III)-[cytochrome c] + 2 H2O + 4 H(+)(out)</text>
        <dbReference type="Rhea" id="RHEA:11436"/>
        <dbReference type="Rhea" id="RHEA-COMP:10350"/>
        <dbReference type="Rhea" id="RHEA-COMP:14399"/>
        <dbReference type="ChEBI" id="CHEBI:15377"/>
        <dbReference type="ChEBI" id="CHEBI:15378"/>
        <dbReference type="ChEBI" id="CHEBI:15379"/>
        <dbReference type="ChEBI" id="CHEBI:29033"/>
        <dbReference type="ChEBI" id="CHEBI:29034"/>
        <dbReference type="EC" id="7.1.1.9"/>
    </reaction>
</comment>
<comment type="pathway">
    <text evidence="5">Energy metabolism; oxidative phosphorylation.</text>
</comment>
<comment type="similarity">
    <text evidence="1">To endonucleases of group I introns of fungi and phage.</text>
</comment>
<dbReference type="PANTHER" id="PTHR10422">
    <property type="entry name" value="CYTOCHROME C OXIDASE SUBUNIT 1"/>
    <property type="match status" value="1"/>
</dbReference>
<keyword evidence="5" id="KW-0349">Heme</keyword>
<dbReference type="GO" id="GO:0004129">
    <property type="term" value="F:cytochrome-c oxidase activity"/>
    <property type="evidence" value="ECO:0007669"/>
    <property type="project" value="UniProtKB-EC"/>
</dbReference>
<evidence type="ECO:0000313" key="10">
    <source>
        <dbReference type="Proteomes" id="UP000646827"/>
    </source>
</evidence>
<keyword evidence="5 6" id="KW-0812">Transmembrane</keyword>
<dbReference type="Proteomes" id="UP000646827">
    <property type="component" value="Unassembled WGS sequence"/>
</dbReference>
<dbReference type="InterPro" id="IPR035901">
    <property type="entry name" value="GIY-YIG_endonuc_sf"/>
</dbReference>
<dbReference type="Gene3D" id="1.20.210.10">
    <property type="entry name" value="Cytochrome c oxidase-like, subunit I domain"/>
    <property type="match status" value="1"/>
</dbReference>
<keyword evidence="3" id="KW-0255">Endonuclease</keyword>
<dbReference type="GO" id="GO:0006123">
    <property type="term" value="P:mitochondrial electron transport, cytochrome c to oxygen"/>
    <property type="evidence" value="ECO:0007669"/>
    <property type="project" value="TreeGrafter"/>
</dbReference>
<keyword evidence="5 6" id="KW-0472">Membrane</keyword>